<evidence type="ECO:0000256" key="5">
    <source>
        <dbReference type="ARBA" id="ARBA00022962"/>
    </source>
</evidence>
<keyword evidence="5 10" id="KW-0315">Glutamine amidotransferase</keyword>
<keyword evidence="14" id="KW-1185">Reference proteome</keyword>
<keyword evidence="4 10" id="KW-0378">Hydrolase</keyword>
<protein>
    <recommendedName>
        <fullName evidence="10">Imidazole glycerol phosphate synthase subunit HisH</fullName>
        <ecNumber evidence="10">4.3.2.10</ecNumber>
    </recommendedName>
    <alternativeName>
        <fullName evidence="10">IGP synthase glutaminase subunit</fullName>
        <ecNumber evidence="10">3.5.1.2</ecNumber>
    </alternativeName>
    <alternativeName>
        <fullName evidence="10">IGP synthase subunit HisH</fullName>
    </alternativeName>
    <alternativeName>
        <fullName evidence="10">ImGP synthase subunit HisH</fullName>
        <shortName evidence="10">IGPS subunit HisH</shortName>
    </alternativeName>
</protein>
<evidence type="ECO:0000259" key="12">
    <source>
        <dbReference type="Pfam" id="PF00117"/>
    </source>
</evidence>
<feature type="active site" evidence="10 11">
    <location>
        <position position="183"/>
    </location>
</feature>
<comment type="catalytic activity">
    <reaction evidence="9 10">
        <text>L-glutamine + H2O = L-glutamate + NH4(+)</text>
        <dbReference type="Rhea" id="RHEA:15889"/>
        <dbReference type="ChEBI" id="CHEBI:15377"/>
        <dbReference type="ChEBI" id="CHEBI:28938"/>
        <dbReference type="ChEBI" id="CHEBI:29985"/>
        <dbReference type="ChEBI" id="CHEBI:58359"/>
        <dbReference type="EC" id="3.5.1.2"/>
    </reaction>
</comment>
<dbReference type="HAMAP" id="MF_00278">
    <property type="entry name" value="HisH"/>
    <property type="match status" value="1"/>
</dbReference>
<dbReference type="RefSeq" id="WP_048569799.1">
    <property type="nucleotide sequence ID" value="NZ_LFVU01000006.1"/>
</dbReference>
<sequence>MIAIIDYGVGNLKSIYNSLKRVGIDSVVTSDENVINSAEKIILPGVGAFNDAMECLKKSGLIDCVKENIASGKPTLGICLGMQLLYEKSYEDGEFEGLGVLKGEVVKIKEGVKIPHMGWNSLKKGIDHKIAEGINEGEYVYYVHSYYVEPDTMDEVVFYSDYNVCVPGVVAKGNIIGMQFHPEKSGDTGLKLLKNFGGM</sequence>
<dbReference type="PANTHER" id="PTHR42701">
    <property type="entry name" value="IMIDAZOLE GLYCEROL PHOSPHATE SYNTHASE SUBUNIT HISH"/>
    <property type="match status" value="1"/>
</dbReference>
<name>A0A0J8D983_CLOCY</name>
<dbReference type="EC" id="4.3.2.10" evidence="10"/>
<gene>
    <name evidence="10 13" type="primary">hisH</name>
    <name evidence="13" type="ORF">CLCY_9c00210</name>
</gene>
<evidence type="ECO:0000256" key="3">
    <source>
        <dbReference type="ARBA" id="ARBA00022605"/>
    </source>
</evidence>
<evidence type="ECO:0000256" key="4">
    <source>
        <dbReference type="ARBA" id="ARBA00022801"/>
    </source>
</evidence>
<dbReference type="Gene3D" id="3.40.50.880">
    <property type="match status" value="1"/>
</dbReference>
<dbReference type="InterPro" id="IPR029062">
    <property type="entry name" value="Class_I_gatase-like"/>
</dbReference>
<feature type="domain" description="Glutamine amidotransferase" evidence="12">
    <location>
        <begin position="4"/>
        <end position="196"/>
    </location>
</feature>
<dbReference type="NCBIfam" id="TIGR01855">
    <property type="entry name" value="IMP_synth_hisH"/>
    <property type="match status" value="1"/>
</dbReference>
<dbReference type="PROSITE" id="PS51274">
    <property type="entry name" value="GATASE_COBBQ"/>
    <property type="match status" value="1"/>
</dbReference>
<dbReference type="GO" id="GO:0004359">
    <property type="term" value="F:glutaminase activity"/>
    <property type="evidence" value="ECO:0007669"/>
    <property type="project" value="UniProtKB-EC"/>
</dbReference>
<dbReference type="EC" id="3.5.1.2" evidence="10"/>
<evidence type="ECO:0000256" key="2">
    <source>
        <dbReference type="ARBA" id="ARBA00011152"/>
    </source>
</evidence>
<dbReference type="InterPro" id="IPR010139">
    <property type="entry name" value="Imidazole-glycPsynth_HisH"/>
</dbReference>
<dbReference type="GO" id="GO:0000107">
    <property type="term" value="F:imidazoleglycerol-phosphate synthase activity"/>
    <property type="evidence" value="ECO:0007669"/>
    <property type="project" value="UniProtKB-UniRule"/>
</dbReference>
<dbReference type="GO" id="GO:0000105">
    <property type="term" value="P:L-histidine biosynthetic process"/>
    <property type="evidence" value="ECO:0007669"/>
    <property type="project" value="UniProtKB-UniRule"/>
</dbReference>
<dbReference type="UniPathway" id="UPA00031">
    <property type="reaction ID" value="UER00010"/>
</dbReference>
<evidence type="ECO:0000256" key="1">
    <source>
        <dbReference type="ARBA" id="ARBA00005091"/>
    </source>
</evidence>
<evidence type="ECO:0000256" key="6">
    <source>
        <dbReference type="ARBA" id="ARBA00023102"/>
    </source>
</evidence>
<keyword evidence="13" id="KW-0808">Transferase</keyword>
<dbReference type="CDD" id="cd01748">
    <property type="entry name" value="GATase1_IGP_Synthase"/>
    <property type="match status" value="1"/>
</dbReference>
<dbReference type="Pfam" id="PF00117">
    <property type="entry name" value="GATase"/>
    <property type="match status" value="1"/>
</dbReference>
<evidence type="ECO:0000313" key="14">
    <source>
        <dbReference type="Proteomes" id="UP000036756"/>
    </source>
</evidence>
<reference evidence="13 14" key="1">
    <citation type="submission" date="2015-06" db="EMBL/GenBank/DDBJ databases">
        <title>Draft genome sequence of the purine-degrading Clostridium cylindrosporum HC-1 (DSM 605).</title>
        <authorList>
            <person name="Poehlein A."/>
            <person name="Schiel-Bengelsdorf B."/>
            <person name="Bengelsdorf F."/>
            <person name="Daniel R."/>
            <person name="Duerre P."/>
        </authorList>
    </citation>
    <scope>NUCLEOTIDE SEQUENCE [LARGE SCALE GENOMIC DNA]</scope>
    <source>
        <strain evidence="13 14">DSM 605</strain>
    </source>
</reference>
<dbReference type="OrthoDB" id="9807137at2"/>
<dbReference type="PROSITE" id="PS51273">
    <property type="entry name" value="GATASE_TYPE_1"/>
    <property type="match status" value="1"/>
</dbReference>
<keyword evidence="3 10" id="KW-0028">Amino-acid biosynthesis</keyword>
<comment type="pathway">
    <text evidence="1 10">Amino-acid biosynthesis; L-histidine biosynthesis; L-histidine from 5-phospho-alpha-D-ribose 1-diphosphate: step 5/9.</text>
</comment>
<evidence type="ECO:0000313" key="13">
    <source>
        <dbReference type="EMBL" id="KMT22590.1"/>
    </source>
</evidence>
<dbReference type="PATRIC" id="fig|1121307.3.peg.2604"/>
<dbReference type="EMBL" id="LFVU01000006">
    <property type="protein sequence ID" value="KMT22590.1"/>
    <property type="molecule type" value="Genomic_DNA"/>
</dbReference>
<organism evidence="13 14">
    <name type="scientific">Clostridium cylindrosporum DSM 605</name>
    <dbReference type="NCBI Taxonomy" id="1121307"/>
    <lineage>
        <taxon>Bacteria</taxon>
        <taxon>Bacillati</taxon>
        <taxon>Bacillota</taxon>
        <taxon>Clostridia</taxon>
        <taxon>Eubacteriales</taxon>
        <taxon>Clostridiaceae</taxon>
        <taxon>Clostridium</taxon>
    </lineage>
</organism>
<keyword evidence="6 10" id="KW-0368">Histidine biosynthesis</keyword>
<dbReference type="STRING" id="1121307.CLCY_9c00210"/>
<comment type="subcellular location">
    <subcellularLocation>
        <location evidence="10">Cytoplasm</location>
    </subcellularLocation>
</comment>
<comment type="caution">
    <text evidence="13">The sequence shown here is derived from an EMBL/GenBank/DDBJ whole genome shotgun (WGS) entry which is preliminary data.</text>
</comment>
<keyword evidence="13" id="KW-0328">Glycosyltransferase</keyword>
<evidence type="ECO:0000256" key="11">
    <source>
        <dbReference type="PIRSR" id="PIRSR000495-1"/>
    </source>
</evidence>
<comment type="subunit">
    <text evidence="2 10">Heterodimer of HisH and HisF.</text>
</comment>
<dbReference type="PANTHER" id="PTHR42701:SF1">
    <property type="entry name" value="IMIDAZOLE GLYCEROL PHOSPHATE SYNTHASE SUBUNIT HISH"/>
    <property type="match status" value="1"/>
</dbReference>
<proteinExistence type="inferred from homology"/>
<dbReference type="InterPro" id="IPR017926">
    <property type="entry name" value="GATASE"/>
</dbReference>
<evidence type="ECO:0000256" key="8">
    <source>
        <dbReference type="ARBA" id="ARBA00047838"/>
    </source>
</evidence>
<comment type="function">
    <text evidence="10">IGPS catalyzes the conversion of PRFAR and glutamine to IGP, AICAR and glutamate. The HisH subunit catalyzes the hydrolysis of glutamine to glutamate and ammonia as part of the synthesis of IGP and AICAR. The resulting ammonia molecule is channeled to the active site of HisF.</text>
</comment>
<dbReference type="SUPFAM" id="SSF52317">
    <property type="entry name" value="Class I glutamine amidotransferase-like"/>
    <property type="match status" value="1"/>
</dbReference>
<dbReference type="Proteomes" id="UP000036756">
    <property type="component" value="Unassembled WGS sequence"/>
</dbReference>
<evidence type="ECO:0000256" key="10">
    <source>
        <dbReference type="HAMAP-Rule" id="MF_00278"/>
    </source>
</evidence>
<dbReference type="GO" id="GO:0016829">
    <property type="term" value="F:lyase activity"/>
    <property type="evidence" value="ECO:0007669"/>
    <property type="project" value="UniProtKB-KW"/>
</dbReference>
<evidence type="ECO:0000256" key="9">
    <source>
        <dbReference type="ARBA" id="ARBA00049534"/>
    </source>
</evidence>
<evidence type="ECO:0000256" key="7">
    <source>
        <dbReference type="ARBA" id="ARBA00023239"/>
    </source>
</evidence>
<keyword evidence="7 10" id="KW-0456">Lyase</keyword>
<feature type="active site" description="Nucleophile" evidence="10 11">
    <location>
        <position position="79"/>
    </location>
</feature>
<dbReference type="AlphaFoldDB" id="A0A0J8D983"/>
<feature type="active site" evidence="10 11">
    <location>
        <position position="181"/>
    </location>
</feature>
<accession>A0A0J8D983</accession>
<comment type="catalytic activity">
    <reaction evidence="8 10">
        <text>5-[(5-phospho-1-deoxy-D-ribulos-1-ylimino)methylamino]-1-(5-phospho-beta-D-ribosyl)imidazole-4-carboxamide + L-glutamine = D-erythro-1-(imidazol-4-yl)glycerol 3-phosphate + 5-amino-1-(5-phospho-beta-D-ribosyl)imidazole-4-carboxamide + L-glutamate + H(+)</text>
        <dbReference type="Rhea" id="RHEA:24793"/>
        <dbReference type="ChEBI" id="CHEBI:15378"/>
        <dbReference type="ChEBI" id="CHEBI:29985"/>
        <dbReference type="ChEBI" id="CHEBI:58278"/>
        <dbReference type="ChEBI" id="CHEBI:58359"/>
        <dbReference type="ChEBI" id="CHEBI:58475"/>
        <dbReference type="ChEBI" id="CHEBI:58525"/>
        <dbReference type="EC" id="4.3.2.10"/>
    </reaction>
</comment>
<dbReference type="PIRSF" id="PIRSF000495">
    <property type="entry name" value="Amidotransf_hisH"/>
    <property type="match status" value="1"/>
</dbReference>
<dbReference type="GO" id="GO:0005737">
    <property type="term" value="C:cytoplasm"/>
    <property type="evidence" value="ECO:0007669"/>
    <property type="project" value="UniProtKB-SubCell"/>
</dbReference>
<keyword evidence="10" id="KW-0963">Cytoplasm</keyword>